<feature type="domain" description="AMP-dependent synthetase/ligase" evidence="2">
    <location>
        <begin position="41"/>
        <end position="452"/>
    </location>
</feature>
<dbReference type="InterPro" id="IPR020845">
    <property type="entry name" value="AMP-binding_CS"/>
</dbReference>
<dbReference type="SUPFAM" id="SSF56801">
    <property type="entry name" value="Acetyl-CoA synthetase-like"/>
    <property type="match status" value="1"/>
</dbReference>
<dbReference type="OrthoDB" id="6509636at2759"/>
<gene>
    <name evidence="4" type="ORF">TD95_003037</name>
</gene>
<dbReference type="Gene3D" id="3.40.50.12780">
    <property type="entry name" value="N-terminal domain of ligase-like"/>
    <property type="match status" value="1"/>
</dbReference>
<dbReference type="InterPro" id="IPR042099">
    <property type="entry name" value="ANL_N_sf"/>
</dbReference>
<evidence type="ECO:0008006" key="6">
    <source>
        <dbReference type="Google" id="ProtNLM"/>
    </source>
</evidence>
<evidence type="ECO:0000259" key="2">
    <source>
        <dbReference type="Pfam" id="PF00501"/>
    </source>
</evidence>
<organism evidence="4 5">
    <name type="scientific">Thielaviopsis punctulata</name>
    <dbReference type="NCBI Taxonomy" id="72032"/>
    <lineage>
        <taxon>Eukaryota</taxon>
        <taxon>Fungi</taxon>
        <taxon>Dikarya</taxon>
        <taxon>Ascomycota</taxon>
        <taxon>Pezizomycotina</taxon>
        <taxon>Sordariomycetes</taxon>
        <taxon>Hypocreomycetidae</taxon>
        <taxon>Microascales</taxon>
        <taxon>Ceratocystidaceae</taxon>
        <taxon>Thielaviopsis</taxon>
    </lineage>
</organism>
<reference evidence="4 5" key="1">
    <citation type="submission" date="2015-03" db="EMBL/GenBank/DDBJ databases">
        <authorList>
            <person name="Radwan O."/>
            <person name="Al-Naeli F.A."/>
            <person name="Rendon G.A."/>
            <person name="Fields C."/>
        </authorList>
    </citation>
    <scope>NUCLEOTIDE SEQUENCE [LARGE SCALE GENOMIC DNA]</scope>
    <source>
        <strain evidence="4">CR-DP1</strain>
    </source>
</reference>
<dbReference type="GO" id="GO:0019748">
    <property type="term" value="P:secondary metabolic process"/>
    <property type="evidence" value="ECO:0007669"/>
    <property type="project" value="TreeGrafter"/>
</dbReference>
<dbReference type="InterPro" id="IPR045851">
    <property type="entry name" value="AMP-bd_C_sf"/>
</dbReference>
<evidence type="ECO:0000313" key="5">
    <source>
        <dbReference type="Proteomes" id="UP000033483"/>
    </source>
</evidence>
<dbReference type="PANTHER" id="PTHR24096">
    <property type="entry name" value="LONG-CHAIN-FATTY-ACID--COA LIGASE"/>
    <property type="match status" value="1"/>
</dbReference>
<dbReference type="InterPro" id="IPR025110">
    <property type="entry name" value="AMP-bd_C"/>
</dbReference>
<dbReference type="InterPro" id="IPR000873">
    <property type="entry name" value="AMP-dep_synth/lig_dom"/>
</dbReference>
<feature type="transmembrane region" description="Helical" evidence="1">
    <location>
        <begin position="274"/>
        <end position="295"/>
    </location>
</feature>
<keyword evidence="1" id="KW-0472">Membrane</keyword>
<evidence type="ECO:0000313" key="4">
    <source>
        <dbReference type="EMBL" id="KKA28425.1"/>
    </source>
</evidence>
<keyword evidence="1" id="KW-1133">Transmembrane helix</keyword>
<keyword evidence="1" id="KW-0812">Transmembrane</keyword>
<comment type="caution">
    <text evidence="4">The sequence shown here is derived from an EMBL/GenBank/DDBJ whole genome shotgun (WGS) entry which is preliminary data.</text>
</comment>
<protein>
    <recommendedName>
        <fullName evidence="6">AMP-dependent synthetase/ligase domain-containing protein</fullName>
    </recommendedName>
</protein>
<accession>A0A0F4ZDX4</accession>
<dbReference type="AlphaFoldDB" id="A0A0F4ZDX4"/>
<feature type="domain" description="AMP-binding enzyme C-terminal" evidence="3">
    <location>
        <begin position="515"/>
        <end position="598"/>
    </location>
</feature>
<dbReference type="Pfam" id="PF13193">
    <property type="entry name" value="AMP-binding_C"/>
    <property type="match status" value="1"/>
</dbReference>
<dbReference type="GO" id="GO:0016405">
    <property type="term" value="F:CoA-ligase activity"/>
    <property type="evidence" value="ECO:0007669"/>
    <property type="project" value="TreeGrafter"/>
</dbReference>
<dbReference type="EMBL" id="LAEV01001330">
    <property type="protein sequence ID" value="KKA28425.1"/>
    <property type="molecule type" value="Genomic_DNA"/>
</dbReference>
<dbReference type="PANTHER" id="PTHR24096:SF295">
    <property type="entry name" value="ACETYL-COA SYNTHETASE-LIKE PROTEIN"/>
    <property type="match status" value="1"/>
</dbReference>
<proteinExistence type="predicted"/>
<dbReference type="Pfam" id="PF00501">
    <property type="entry name" value="AMP-binding"/>
    <property type="match status" value="1"/>
</dbReference>
<evidence type="ECO:0000259" key="3">
    <source>
        <dbReference type="Pfam" id="PF13193"/>
    </source>
</evidence>
<name>A0A0F4ZDX4_9PEZI</name>
<evidence type="ECO:0000256" key="1">
    <source>
        <dbReference type="SAM" id="Phobius"/>
    </source>
</evidence>
<keyword evidence="5" id="KW-1185">Reference proteome</keyword>
<dbReference type="Gene3D" id="3.30.300.30">
    <property type="match status" value="1"/>
</dbReference>
<sequence>MTSLAHRPLTAPAPRNIFNFIFEQPFSRESSFCPPSQAVPAFPMDRPVIVDNQTDRPLTFGQVKQDALRIAANFEALGLDFSSVITLPPTPTCAAPQVAPIVLVQLPNCQPMVSIIMGVFASGLTATLASPALTADELSWILQNAFPRVIITSTACWPAMKAALAKQQQKEYFAHVKVFTVDVPGDQYPLPSSCAAPAPASDWRALLKPCEKPMRFREALYPPDAWKQRTAVVLWSSGTSGRSKGVLLSHSSLTFCTASLWYDSDYYKGQQQRWLGYVPFYHVFGFVTILLLGLATGTTVYTMSSFNLKAVLDAVRDRKITYFHMAPPVAVMLDKAPIVAAYAKRDASGKNAFSSVIAGLTGGAPLGHDIVVQVYNKLGFRIKSGYGMSEAGNVAAQPGLTEADMHFQSNDTGRPHAGVQIKISGATPDTLAPINTPGEILVRSPCLMTAYLPAGGLAPGSTGPFDMSATMEALTPDGWLRTGDVGTLDAGGALRITDRIKEMIKVRAYQVAPAELEALIGADDEVADVGVVGVHDKEEASEWPRAFVVAQNAKLDENGQDKLAQHIKQLVEKKTAKYKWLIGGIVFVEQIPKSPSGKILRRMMRDGKVQGRHVQLYEKKKRGSKL</sequence>
<dbReference type="PROSITE" id="PS00455">
    <property type="entry name" value="AMP_BINDING"/>
    <property type="match status" value="1"/>
</dbReference>
<dbReference type="Proteomes" id="UP000033483">
    <property type="component" value="Unassembled WGS sequence"/>
</dbReference>